<dbReference type="EMBL" id="JBBVGT010000002">
    <property type="protein sequence ID" value="MFB5945243.1"/>
    <property type="molecule type" value="Genomic_DNA"/>
</dbReference>
<evidence type="ECO:0000313" key="4">
    <source>
        <dbReference type="Proteomes" id="UP001580928"/>
    </source>
</evidence>
<dbReference type="PANTHER" id="PTHR15730">
    <property type="entry name" value="EXPERIMENTAL AUTOIMMUNE PROSTATITIS ANTIGEN 2-RELATED"/>
    <property type="match status" value="1"/>
</dbReference>
<dbReference type="SUPFAM" id="SSF49785">
    <property type="entry name" value="Galactose-binding domain-like"/>
    <property type="match status" value="1"/>
</dbReference>
<dbReference type="SMART" id="SM01276">
    <property type="entry name" value="M60-like"/>
    <property type="match status" value="1"/>
</dbReference>
<dbReference type="Pfam" id="PF00754">
    <property type="entry name" value="F5_F8_type_C"/>
    <property type="match status" value="1"/>
</dbReference>
<sequence>MFSINIMTNKEILLILFSVLILSAGCTKDYGYEFEDGVDSGAETSNVTVDTAMSTIDRSLYHKARIFPGMVAATETRLENHEVELDLNYVPTEYLRVNVPPRGVHSVGLYAPAGELIKVVVPPGVEGLTLQIGVHTDNLTGKTSLRRDPVIYTVKALFPGVNYLRNLYGGLIWIKSRQPIEAPVNVKFTGAVKSPDFILGESQDGEWLERLRESSVPWLELRSKHVIYTMQREILLRLVSKGVLKSPTAVLEEWDNIYEKDFYNWMGLTVGNPDYKHRAPDLPERGVLDIQISAGYGHNGYPWMAQLDEGWSSEWVDINSIKGGGSWGSYHEVGHNYQQGNWSWDGLGETTNNLFIFKGAHRNNSFPTHPALPEQFPIALAFAAEDGAKDFDAEDNPFFKLVPFVQLFNLISNPATGEDGWEFMAYLYTKTRDAQRLSNNIQDRKDFFYEALCDFTQRDYFRFMSAWGIPVSAQSRSKVEAKGYPAIKTEIWKYNPLTNEGGDTPIPTKFDYPRADWEAIGLSSEEPAEGAAPQGRIAAMFDGNVNTHWHSQWAGANPPPPHYFILDMKAALDVKGLYFHQRFTNQTRAQEVEIEISEDNVSWTDLGNFPLLNNNSRQEIVFDQLKEFRYIRITFNKYNYNGGVHAAMAEFGAFYDED</sequence>
<dbReference type="Gene3D" id="2.60.120.260">
    <property type="entry name" value="Galactose-binding domain-like"/>
    <property type="match status" value="1"/>
</dbReference>
<dbReference type="PANTHER" id="PTHR15730:SF5">
    <property type="entry name" value="SI:CH211-210B2.2-RELATED"/>
    <property type="match status" value="1"/>
</dbReference>
<proteinExistence type="predicted"/>
<dbReference type="InterPro" id="IPR035423">
    <property type="entry name" value="M60-like_N"/>
</dbReference>
<dbReference type="PROSITE" id="PS50022">
    <property type="entry name" value="FA58C_3"/>
    <property type="match status" value="1"/>
</dbReference>
<dbReference type="Proteomes" id="UP001580928">
    <property type="component" value="Unassembled WGS sequence"/>
</dbReference>
<evidence type="ECO:0000259" key="1">
    <source>
        <dbReference type="PROSITE" id="PS50022"/>
    </source>
</evidence>
<dbReference type="Gene3D" id="1.10.390.30">
    <property type="entry name" value="Peptidase M60, enhancin-like domain 3"/>
    <property type="match status" value="1"/>
</dbReference>
<dbReference type="Pfam" id="PF17291">
    <property type="entry name" value="M60-like_N"/>
    <property type="match status" value="1"/>
</dbReference>
<dbReference type="Pfam" id="PF13402">
    <property type="entry name" value="Peptidase_M60"/>
    <property type="match status" value="1"/>
</dbReference>
<comment type="caution">
    <text evidence="3">The sequence shown here is derived from an EMBL/GenBank/DDBJ whole genome shotgun (WGS) entry which is preliminary data.</text>
</comment>
<feature type="domain" description="F5/8 type C" evidence="1">
    <location>
        <begin position="504"/>
        <end position="653"/>
    </location>
</feature>
<dbReference type="InterPro" id="IPR051244">
    <property type="entry name" value="TCAF"/>
</dbReference>
<dbReference type="InterPro" id="IPR000421">
    <property type="entry name" value="FA58C"/>
</dbReference>
<gene>
    <name evidence="3" type="ORF">WKR92_05335</name>
</gene>
<dbReference type="RefSeq" id="WP_375556786.1">
    <property type="nucleotide sequence ID" value="NZ_JBBVGT010000002.1"/>
</dbReference>
<dbReference type="InterPro" id="IPR008979">
    <property type="entry name" value="Galactose-bd-like_sf"/>
</dbReference>
<evidence type="ECO:0000259" key="2">
    <source>
        <dbReference type="PROSITE" id="PS51723"/>
    </source>
</evidence>
<keyword evidence="4" id="KW-1185">Reference proteome</keyword>
<dbReference type="Gene3D" id="2.60.120.1250">
    <property type="entry name" value="Peptidase M60, enhancin-like domain 1"/>
    <property type="match status" value="1"/>
</dbReference>
<accession>A0ABV5CCG5</accession>
<dbReference type="InterPro" id="IPR042279">
    <property type="entry name" value="Pep_M60_3"/>
</dbReference>
<dbReference type="Gene3D" id="3.40.390.80">
    <property type="entry name" value="Peptidase M60, enhancin-like domain 2"/>
    <property type="match status" value="1"/>
</dbReference>
<reference evidence="3 4" key="1">
    <citation type="submission" date="2024-04" db="EMBL/GenBank/DDBJ databases">
        <title>Albibacterium profundi sp. nov., isolated from sediment of the Challenger Deep of Mariana Trench.</title>
        <authorList>
            <person name="Wang Y."/>
        </authorList>
    </citation>
    <scope>NUCLEOTIDE SEQUENCE [LARGE SCALE GENOMIC DNA]</scope>
    <source>
        <strain evidence="3 4">RHL897</strain>
    </source>
</reference>
<organism evidence="3 4">
    <name type="scientific">Albibacterium profundi</name>
    <dbReference type="NCBI Taxonomy" id="3134906"/>
    <lineage>
        <taxon>Bacteria</taxon>
        <taxon>Pseudomonadati</taxon>
        <taxon>Bacteroidota</taxon>
        <taxon>Sphingobacteriia</taxon>
        <taxon>Sphingobacteriales</taxon>
        <taxon>Sphingobacteriaceae</taxon>
        <taxon>Albibacterium</taxon>
    </lineage>
</organism>
<evidence type="ECO:0000313" key="3">
    <source>
        <dbReference type="EMBL" id="MFB5945243.1"/>
    </source>
</evidence>
<dbReference type="InterPro" id="IPR031161">
    <property type="entry name" value="Peptidase_M60_dom"/>
</dbReference>
<feature type="domain" description="Peptidase M60" evidence="2">
    <location>
        <begin position="102"/>
        <end position="412"/>
    </location>
</feature>
<protein>
    <submittedName>
        <fullName evidence="3">M60 family metallopeptidase</fullName>
    </submittedName>
</protein>
<dbReference type="PROSITE" id="PS51723">
    <property type="entry name" value="PEPTIDASE_M60"/>
    <property type="match status" value="1"/>
</dbReference>
<name>A0ABV5CCG5_9SPHI</name>